<organism evidence="2 3">
    <name type="scientific">Bosea caraganae</name>
    <dbReference type="NCBI Taxonomy" id="2763117"/>
    <lineage>
        <taxon>Bacteria</taxon>
        <taxon>Pseudomonadati</taxon>
        <taxon>Pseudomonadota</taxon>
        <taxon>Alphaproteobacteria</taxon>
        <taxon>Hyphomicrobiales</taxon>
        <taxon>Boseaceae</taxon>
        <taxon>Bosea</taxon>
    </lineage>
</organism>
<comment type="caution">
    <text evidence="2">The sequence shown here is derived from an EMBL/GenBank/DDBJ whole genome shotgun (WGS) entry which is preliminary data.</text>
</comment>
<dbReference type="Proteomes" id="UP000255207">
    <property type="component" value="Unassembled WGS sequence"/>
</dbReference>
<proteinExistence type="predicted"/>
<sequence length="164" mass="17874">MIHLGPNLTRRDTDETRASRRRAAAVATTFGDRNQKGPALDFNAKASPAAPSSGMGVSFADAYAPSWKAEMAERDERAARLDKLPPAVQRLATEQGMTELPMLEVIAIISRACKTMGGNPAQCWASDIGRAIGVSTQKTEEILREAAQRGFIEPRANSYWRSKL</sequence>
<feature type="region of interest" description="Disordered" evidence="1">
    <location>
        <begin position="29"/>
        <end position="54"/>
    </location>
</feature>
<dbReference type="RefSeq" id="WP_114828099.1">
    <property type="nucleotide sequence ID" value="NZ_QQTO01000037.1"/>
</dbReference>
<protein>
    <submittedName>
        <fullName evidence="2">Uncharacterized protein</fullName>
    </submittedName>
</protein>
<dbReference type="EMBL" id="QQTP01000002">
    <property type="protein sequence ID" value="RDJ27974.1"/>
    <property type="molecule type" value="Genomic_DNA"/>
</dbReference>
<feature type="compositionally biased region" description="Basic and acidic residues" evidence="1">
    <location>
        <begin position="9"/>
        <end position="18"/>
    </location>
</feature>
<dbReference type="AlphaFoldDB" id="A0A370L9G8"/>
<evidence type="ECO:0000256" key="1">
    <source>
        <dbReference type="SAM" id="MobiDB-lite"/>
    </source>
</evidence>
<gene>
    <name evidence="2" type="ORF">DWE98_05045</name>
</gene>
<accession>A0A370L9G8</accession>
<name>A0A370L9G8_9HYPH</name>
<reference evidence="3" key="1">
    <citation type="submission" date="2018-07" db="EMBL/GenBank/DDBJ databases">
        <authorList>
            <person name="Safronova V.I."/>
            <person name="Chirak E.R."/>
            <person name="Sazanova A.L."/>
        </authorList>
    </citation>
    <scope>NUCLEOTIDE SEQUENCE [LARGE SCALE GENOMIC DNA]</scope>
    <source>
        <strain evidence="3">RCAM04685</strain>
    </source>
</reference>
<keyword evidence="3" id="KW-1185">Reference proteome</keyword>
<feature type="region of interest" description="Disordered" evidence="1">
    <location>
        <begin position="1"/>
        <end position="20"/>
    </location>
</feature>
<evidence type="ECO:0000313" key="2">
    <source>
        <dbReference type="EMBL" id="RDJ27974.1"/>
    </source>
</evidence>
<evidence type="ECO:0000313" key="3">
    <source>
        <dbReference type="Proteomes" id="UP000255207"/>
    </source>
</evidence>